<organism evidence="1 2">
    <name type="scientific">Segatella copri</name>
    <dbReference type="NCBI Taxonomy" id="165179"/>
    <lineage>
        <taxon>Bacteria</taxon>
        <taxon>Pseudomonadati</taxon>
        <taxon>Bacteroidota</taxon>
        <taxon>Bacteroidia</taxon>
        <taxon>Bacteroidales</taxon>
        <taxon>Prevotellaceae</taxon>
        <taxon>Segatella</taxon>
    </lineage>
</organism>
<gene>
    <name evidence="1" type="ORF">ONT05_02505</name>
</gene>
<proteinExistence type="predicted"/>
<dbReference type="AlphaFoldDB" id="A0AAW5TVD0"/>
<dbReference type="Proteomes" id="UP001209074">
    <property type="component" value="Unassembled WGS sequence"/>
</dbReference>
<name>A0AAW5TVD0_9BACT</name>
<reference evidence="1" key="1">
    <citation type="submission" date="2022-11" db="EMBL/GenBank/DDBJ databases">
        <title>Genomic repertoires linked with pathogenic potency of arthritogenic Prevotella copri isolated from the gut of rheumatoid arthritis patients.</title>
        <authorList>
            <person name="Nii T."/>
            <person name="Maeda Y."/>
            <person name="Motooka D."/>
            <person name="Naito M."/>
            <person name="Matsumoto Y."/>
            <person name="Ogawa T."/>
            <person name="Oguro-Igashira E."/>
            <person name="Kishikawa T."/>
            <person name="Yamashita M."/>
            <person name="Koizumi S."/>
            <person name="Kurakawa T."/>
            <person name="Okumura R."/>
            <person name="Kayama H."/>
            <person name="Murakami M."/>
            <person name="Sakaguchi T."/>
            <person name="Das B."/>
            <person name="Nakamura S."/>
            <person name="Okada Y."/>
            <person name="Kumanogoh A."/>
            <person name="Takeda K."/>
        </authorList>
    </citation>
    <scope>NUCLEOTIDE SEQUENCE</scope>
    <source>
        <strain evidence="1">N016-13</strain>
    </source>
</reference>
<sequence length="49" mass="5724">MNYEDTDEDFNEFKEEAEGLLADDEEDFYVTYNSMDDFDASDVIDLINA</sequence>
<evidence type="ECO:0000313" key="1">
    <source>
        <dbReference type="EMBL" id="MCW4092436.1"/>
    </source>
</evidence>
<comment type="caution">
    <text evidence="1">The sequence shown here is derived from an EMBL/GenBank/DDBJ whole genome shotgun (WGS) entry which is preliminary data.</text>
</comment>
<evidence type="ECO:0000313" key="2">
    <source>
        <dbReference type="Proteomes" id="UP001209074"/>
    </source>
</evidence>
<accession>A0AAW5TVD0</accession>
<protein>
    <submittedName>
        <fullName evidence="1">Uncharacterized protein</fullName>
    </submittedName>
</protein>
<dbReference type="EMBL" id="JAPDUS010000003">
    <property type="protein sequence ID" value="MCW4092436.1"/>
    <property type="molecule type" value="Genomic_DNA"/>
</dbReference>
<dbReference type="RefSeq" id="WP_264959083.1">
    <property type="nucleotide sequence ID" value="NZ_JAPDUQ010000001.1"/>
</dbReference>